<dbReference type="KEGG" id="mphy:MCBMB27_05496"/>
<gene>
    <name evidence="3" type="ORF">MCBMB27_05496</name>
    <name evidence="4" type="ORF">SAMN05192567_12482</name>
</gene>
<accession>A0AAE8L8M1</accession>
<dbReference type="EMBL" id="FOPK01000024">
    <property type="protein sequence ID" value="SFH43153.1"/>
    <property type="molecule type" value="Genomic_DNA"/>
</dbReference>
<dbReference type="EMBL" id="CP015367">
    <property type="protein sequence ID" value="APT34787.1"/>
    <property type="molecule type" value="Genomic_DNA"/>
</dbReference>
<dbReference type="InterPro" id="IPR028098">
    <property type="entry name" value="Glyco_trans_4-like_N"/>
</dbReference>
<dbReference type="SUPFAM" id="SSF53756">
    <property type="entry name" value="UDP-Glycosyltransferase/glycogen phosphorylase"/>
    <property type="match status" value="1"/>
</dbReference>
<dbReference type="Pfam" id="PF00534">
    <property type="entry name" value="Glycos_transf_1"/>
    <property type="match status" value="1"/>
</dbReference>
<dbReference type="Proteomes" id="UP000185487">
    <property type="component" value="Chromosome"/>
</dbReference>
<organism evidence="4 6">
    <name type="scientific">Methylobacterium phyllosphaerae</name>
    <dbReference type="NCBI Taxonomy" id="418223"/>
    <lineage>
        <taxon>Bacteria</taxon>
        <taxon>Pseudomonadati</taxon>
        <taxon>Pseudomonadota</taxon>
        <taxon>Alphaproteobacteria</taxon>
        <taxon>Hyphomicrobiales</taxon>
        <taxon>Methylobacteriaceae</taxon>
        <taxon>Methylobacterium</taxon>
    </lineage>
</organism>
<dbReference type="Gene3D" id="3.40.50.2000">
    <property type="entry name" value="Glycogen Phosphorylase B"/>
    <property type="match status" value="2"/>
</dbReference>
<feature type="domain" description="Glycosyltransferase subfamily 4-like N-terminal" evidence="2">
    <location>
        <begin position="20"/>
        <end position="125"/>
    </location>
</feature>
<dbReference type="InterPro" id="IPR001296">
    <property type="entry name" value="Glyco_trans_1"/>
</dbReference>
<feature type="domain" description="Glycosyl transferase family 1" evidence="1">
    <location>
        <begin position="179"/>
        <end position="307"/>
    </location>
</feature>
<dbReference type="RefSeq" id="WP_075381727.1">
    <property type="nucleotide sequence ID" value="NZ_CP015367.1"/>
</dbReference>
<dbReference type="CDD" id="cd03802">
    <property type="entry name" value="GT4_AviGT4-like"/>
    <property type="match status" value="1"/>
</dbReference>
<dbReference type="PANTHER" id="PTHR12526:SF595">
    <property type="entry name" value="BLL5217 PROTEIN"/>
    <property type="match status" value="1"/>
</dbReference>
<dbReference type="PANTHER" id="PTHR12526">
    <property type="entry name" value="GLYCOSYLTRANSFERASE"/>
    <property type="match status" value="1"/>
</dbReference>
<dbReference type="Pfam" id="PF13439">
    <property type="entry name" value="Glyco_transf_4"/>
    <property type="match status" value="1"/>
</dbReference>
<keyword evidence="5" id="KW-1185">Reference proteome</keyword>
<name>A0AAE8L8M1_9HYPH</name>
<reference evidence="4 6" key="2">
    <citation type="submission" date="2016-10" db="EMBL/GenBank/DDBJ databases">
        <authorList>
            <person name="Varghese N."/>
            <person name="Submissions S."/>
        </authorList>
    </citation>
    <scope>NUCLEOTIDE SEQUENCE [LARGE SCALE GENOMIC DNA]</scope>
    <source>
        <strain evidence="4 6">CBMB27</strain>
    </source>
</reference>
<protein>
    <submittedName>
        <fullName evidence="3">D-inositol 3-phosphate glycosyltransferase</fullName>
    </submittedName>
    <submittedName>
        <fullName evidence="4">Glycosyltransferase involved in cell wall bisynthesis</fullName>
    </submittedName>
</protein>
<reference evidence="3 5" key="1">
    <citation type="submission" date="2016-04" db="EMBL/GenBank/DDBJ databases">
        <title>Complete genome sequencing and analysis of CBMB27, Methylobacterium phyllosphaerae isolated from leaf tissues of rice (Oryza sativa L.).</title>
        <authorList>
            <person name="Lee Y."/>
            <person name="Hwangbo K."/>
            <person name="Chung H."/>
            <person name="Yoo J."/>
            <person name="Kim K.Y."/>
            <person name="Sa T.M."/>
            <person name="Um Y."/>
            <person name="Madhaiyan M."/>
        </authorList>
    </citation>
    <scope>NUCLEOTIDE SEQUENCE [LARGE SCALE GENOMIC DNA]</scope>
    <source>
        <strain evidence="3 5">CBMB27</strain>
    </source>
</reference>
<dbReference type="GO" id="GO:0016757">
    <property type="term" value="F:glycosyltransferase activity"/>
    <property type="evidence" value="ECO:0007669"/>
    <property type="project" value="InterPro"/>
</dbReference>
<sequence length="346" mass="37834">MLRVAQVAPNIFPVPPDHHGGTERVVHDLSTALRSLGVELTLFAPSDSATDLPRVGNYPSLAALERQYGRVAPGVPAVLEALQLEDLRQRLDDFDIVHCHGEFAHAALLGARRRRSLTTIHWRVDELDRALFFQGFPDLPVAAISAAQATGIPAVNLAGIVHHGIDRARYAFRAAPDDHVAFVGRMTDQKRPDVAIRVARVAGLPIRLGGTIDVGNPDYFDRCVRPLLSVDATYLGPVDDTRKGELLGGARALLFPIDWPEPFGLVMIEAMACGTPVVAWNRGSVPEIVEDGVTGFIVSSEAEAVAALARIGQLDRAAIRRRFEERFTAERMARDYLALYHRLRAA</sequence>
<evidence type="ECO:0000259" key="2">
    <source>
        <dbReference type="Pfam" id="PF13439"/>
    </source>
</evidence>
<evidence type="ECO:0000313" key="5">
    <source>
        <dbReference type="Proteomes" id="UP000185487"/>
    </source>
</evidence>
<proteinExistence type="predicted"/>
<dbReference type="AlphaFoldDB" id="A0AAE8L8M1"/>
<dbReference type="Proteomes" id="UP000199140">
    <property type="component" value="Unassembled WGS sequence"/>
</dbReference>
<evidence type="ECO:0000313" key="6">
    <source>
        <dbReference type="Proteomes" id="UP000199140"/>
    </source>
</evidence>
<evidence type="ECO:0000313" key="3">
    <source>
        <dbReference type="EMBL" id="APT34787.1"/>
    </source>
</evidence>
<evidence type="ECO:0000313" key="4">
    <source>
        <dbReference type="EMBL" id="SFH43153.1"/>
    </source>
</evidence>
<evidence type="ECO:0000259" key="1">
    <source>
        <dbReference type="Pfam" id="PF00534"/>
    </source>
</evidence>